<protein>
    <recommendedName>
        <fullName evidence="1">DUF6950 domain-containing protein</fullName>
    </recommendedName>
</protein>
<keyword evidence="4" id="KW-1185">Reference proteome</keyword>
<dbReference type="AlphaFoldDB" id="A0A2A3K0S5"/>
<evidence type="ECO:0000313" key="3">
    <source>
        <dbReference type="EMBL" id="PBD21036.1"/>
    </source>
</evidence>
<accession>A0A2A3K0S5</accession>
<dbReference type="Pfam" id="PF22262">
    <property type="entry name" value="DUF6950"/>
    <property type="match status" value="1"/>
</dbReference>
<gene>
    <name evidence="2" type="ORF">CLG85_001690</name>
    <name evidence="3" type="ORF">CLG85_00580</name>
</gene>
<feature type="domain" description="DUF6950" evidence="1">
    <location>
        <begin position="15"/>
        <end position="130"/>
    </location>
</feature>
<proteinExistence type="predicted"/>
<dbReference type="OrthoDB" id="6586924at2"/>
<sequence length="147" mass="16762">MTDIIPAEVHVPAIMQEMNRWSLREFQWGEMDCCTTVADWVWRLKGADPMAHLRGMYDDPASCQRLTKIVTAPVVAFERCFETIGGLPRVGAPRRGDIAVCERYGERFPIGAIWLGRQWISKGKDCVTYLDPRIVRPYAIWGVGYAE</sequence>
<evidence type="ECO:0000313" key="4">
    <source>
        <dbReference type="Proteomes" id="UP000217448"/>
    </source>
</evidence>
<evidence type="ECO:0000259" key="1">
    <source>
        <dbReference type="Pfam" id="PF22262"/>
    </source>
</evidence>
<comment type="caution">
    <text evidence="3">The sequence shown here is derived from an EMBL/GenBank/DDBJ whole genome shotgun (WGS) entry which is preliminary data.</text>
</comment>
<dbReference type="EMBL" id="NTHN02000002">
    <property type="protein sequence ID" value="MCT4369122.1"/>
    <property type="molecule type" value="Genomic_DNA"/>
</dbReference>
<dbReference type="Proteomes" id="UP000217448">
    <property type="component" value="Unassembled WGS sequence"/>
</dbReference>
<evidence type="ECO:0000313" key="2">
    <source>
        <dbReference type="EMBL" id="MCT4369122.1"/>
    </source>
</evidence>
<reference evidence="3" key="1">
    <citation type="submission" date="2017-09" db="EMBL/GenBank/DDBJ databases">
        <title>Yangia sp. SAOS 153D whole genome sequencing.</title>
        <authorList>
            <person name="Verma A."/>
            <person name="Krishnamurthi S."/>
        </authorList>
    </citation>
    <scope>NUCLEOTIDE SEQUENCE [LARGE SCALE GENOMIC DNA]</scope>
    <source>
        <strain evidence="3">SAOS 153D</strain>
    </source>
</reference>
<dbReference type="InterPro" id="IPR053802">
    <property type="entry name" value="DUF6950"/>
</dbReference>
<organism evidence="3">
    <name type="scientific">Alloyangia mangrovi</name>
    <dbReference type="NCBI Taxonomy" id="1779329"/>
    <lineage>
        <taxon>Bacteria</taxon>
        <taxon>Pseudomonadati</taxon>
        <taxon>Pseudomonadota</taxon>
        <taxon>Alphaproteobacteria</taxon>
        <taxon>Rhodobacterales</taxon>
        <taxon>Roseobacteraceae</taxon>
        <taxon>Alloyangia</taxon>
    </lineage>
</organism>
<reference evidence="4" key="2">
    <citation type="submission" date="2023-07" db="EMBL/GenBank/DDBJ databases">
        <title>Yangia mangrovi SAOS 153D genome.</title>
        <authorList>
            <person name="Verma A."/>
            <person name="Pal Y."/>
            <person name="Sundharam S."/>
            <person name="Bisht B."/>
            <person name="Srinivasan K."/>
        </authorList>
    </citation>
    <scope>NUCLEOTIDE SEQUENCE [LARGE SCALE GENOMIC DNA]</scope>
    <source>
        <strain evidence="4">SAOS 153D</strain>
    </source>
</reference>
<dbReference type="EMBL" id="NTHN01000011">
    <property type="protein sequence ID" value="PBD21036.1"/>
    <property type="molecule type" value="Genomic_DNA"/>
</dbReference>
<reference evidence="2" key="3">
    <citation type="submission" date="2024-05" db="EMBL/GenBank/DDBJ databases">
        <title>Yangia mangrovi SAOS 153D genome.</title>
        <authorList>
            <person name="Verma A."/>
            <person name="Pal Y."/>
            <person name="Sundharam S."/>
            <person name="Bisht B."/>
            <person name="Srinivasan K."/>
        </authorList>
    </citation>
    <scope>NUCLEOTIDE SEQUENCE</scope>
    <source>
        <strain evidence="2">SAOS 153D</strain>
    </source>
</reference>
<dbReference type="RefSeq" id="WP_095880489.1">
    <property type="nucleotide sequence ID" value="NZ_NTHN02000002.1"/>
</dbReference>
<name>A0A2A3K0S5_9RHOB</name>